<dbReference type="PROSITE" id="PS50110">
    <property type="entry name" value="RESPONSE_REGULATORY"/>
    <property type="match status" value="1"/>
</dbReference>
<evidence type="ECO:0000256" key="5">
    <source>
        <dbReference type="ARBA" id="ARBA00024735"/>
    </source>
</evidence>
<keyword evidence="2 6" id="KW-0597">Phosphoprotein</keyword>
<dbReference type="InterPro" id="IPR011006">
    <property type="entry name" value="CheY-like_superfamily"/>
</dbReference>
<protein>
    <recommendedName>
        <fullName evidence="1">Phosphate regulon transcriptional regulatory protein PhoB</fullName>
    </recommendedName>
</protein>
<evidence type="ECO:0000313" key="10">
    <source>
        <dbReference type="EMBL" id="TWX60139.1"/>
    </source>
</evidence>
<dbReference type="SMART" id="SM00862">
    <property type="entry name" value="Trans_reg_C"/>
    <property type="match status" value="1"/>
</dbReference>
<dbReference type="PANTHER" id="PTHR48111:SF40">
    <property type="entry name" value="PHOSPHATE REGULON TRANSCRIPTIONAL REGULATORY PROTEIN PHOB"/>
    <property type="match status" value="1"/>
</dbReference>
<comment type="function">
    <text evidence="5">This protein is a positive regulator for the phosphate regulon. Transcription of this operon is positively regulated by PhoB and PhoR when phosphate is limited.</text>
</comment>
<evidence type="ECO:0000256" key="4">
    <source>
        <dbReference type="ARBA" id="ARBA00023125"/>
    </source>
</evidence>
<evidence type="ECO:0000256" key="7">
    <source>
        <dbReference type="PROSITE-ProRule" id="PRU01091"/>
    </source>
</evidence>
<feature type="DNA-binding region" description="OmpR/PhoB-type" evidence="7">
    <location>
        <begin position="137"/>
        <end position="236"/>
    </location>
</feature>
<dbReference type="Gene3D" id="3.40.50.2300">
    <property type="match status" value="1"/>
</dbReference>
<feature type="modified residue" description="4-aspartylphosphate" evidence="6">
    <location>
        <position position="52"/>
    </location>
</feature>
<dbReference type="InterPro" id="IPR016032">
    <property type="entry name" value="Sig_transdc_resp-reg_C-effctor"/>
</dbReference>
<accession>A0A5C6Q3C2</accession>
<dbReference type="RefSeq" id="WP_146799317.1">
    <property type="nucleotide sequence ID" value="NZ_VOLP01000011.1"/>
</dbReference>
<evidence type="ECO:0000256" key="6">
    <source>
        <dbReference type="PROSITE-ProRule" id="PRU00169"/>
    </source>
</evidence>
<dbReference type="AlphaFoldDB" id="A0A5C6Q3C2"/>
<dbReference type="InterPro" id="IPR036388">
    <property type="entry name" value="WH-like_DNA-bd_sf"/>
</dbReference>
<dbReference type="SUPFAM" id="SSF46894">
    <property type="entry name" value="C-terminal effector domain of the bipartite response regulators"/>
    <property type="match status" value="1"/>
</dbReference>
<evidence type="ECO:0000256" key="1">
    <source>
        <dbReference type="ARBA" id="ARBA00013332"/>
    </source>
</evidence>
<evidence type="ECO:0000256" key="2">
    <source>
        <dbReference type="ARBA" id="ARBA00022553"/>
    </source>
</evidence>
<dbReference type="SMART" id="SM00448">
    <property type="entry name" value="REC"/>
    <property type="match status" value="1"/>
</dbReference>
<dbReference type="CDD" id="cd17574">
    <property type="entry name" value="REC_OmpR"/>
    <property type="match status" value="1"/>
</dbReference>
<dbReference type="InterPro" id="IPR039420">
    <property type="entry name" value="WalR-like"/>
</dbReference>
<dbReference type="GO" id="GO:0006355">
    <property type="term" value="P:regulation of DNA-templated transcription"/>
    <property type="evidence" value="ECO:0007669"/>
    <property type="project" value="InterPro"/>
</dbReference>
<reference evidence="11 13" key="1">
    <citation type="submission" date="2019-07" db="EMBL/GenBank/DDBJ databases">
        <title>Genomes of sea-ice associated Colwellia species.</title>
        <authorList>
            <person name="Bowman J.P."/>
        </authorList>
    </citation>
    <scope>NUCLEOTIDE SEQUENCE [LARGE SCALE GENOMIC DNA]</scope>
    <source>
        <strain evidence="10 12">ACAM 607</strain>
        <strain evidence="11 13">IC036</strain>
    </source>
</reference>
<dbReference type="PANTHER" id="PTHR48111">
    <property type="entry name" value="REGULATOR OF RPOS"/>
    <property type="match status" value="1"/>
</dbReference>
<dbReference type="InterPro" id="IPR001789">
    <property type="entry name" value="Sig_transdc_resp-reg_receiver"/>
</dbReference>
<evidence type="ECO:0000313" key="13">
    <source>
        <dbReference type="Proteomes" id="UP000321917"/>
    </source>
</evidence>
<keyword evidence="12" id="KW-1185">Reference proteome</keyword>
<feature type="domain" description="OmpR/PhoB-type" evidence="9">
    <location>
        <begin position="137"/>
        <end position="236"/>
    </location>
</feature>
<evidence type="ECO:0000259" key="9">
    <source>
        <dbReference type="PROSITE" id="PS51755"/>
    </source>
</evidence>
<dbReference type="GO" id="GO:0000976">
    <property type="term" value="F:transcription cis-regulatory region binding"/>
    <property type="evidence" value="ECO:0007669"/>
    <property type="project" value="TreeGrafter"/>
</dbReference>
<comment type="caution">
    <text evidence="11">The sequence shown here is derived from an EMBL/GenBank/DDBJ whole genome shotgun (WGS) entry which is preliminary data.</text>
</comment>
<dbReference type="Gene3D" id="1.10.10.10">
    <property type="entry name" value="Winged helix-like DNA-binding domain superfamily/Winged helix DNA-binding domain"/>
    <property type="match status" value="1"/>
</dbReference>
<keyword evidence="3" id="KW-0902">Two-component regulatory system</keyword>
<dbReference type="CDD" id="cd00383">
    <property type="entry name" value="trans_reg_C"/>
    <property type="match status" value="1"/>
</dbReference>
<dbReference type="Gene3D" id="6.10.250.690">
    <property type="match status" value="1"/>
</dbReference>
<sequence>MDTILVVEDDQDIADLMILNLQELSLTVEHCLTGELALQKLVDNNYALVLLDVMLPGISGLDVCRQLREQKPEQVILMITSRDSEIDRVLGLELGADDYMSKPFSVRELQARVRSQLRRLHLAAQREQQHTQQQQPEQHLTIGELQINNTTHRTLLAGKELELTSTEFDLLLFLASHPEQVFSREQLLSNVWGYHHSGYEHTVNSHINRLRNKVERNTTKPEIVQTVWGVGYKFNKKGVAA</sequence>
<evidence type="ECO:0000313" key="12">
    <source>
        <dbReference type="Proteomes" id="UP000321525"/>
    </source>
</evidence>
<dbReference type="PROSITE" id="PS51755">
    <property type="entry name" value="OMPR_PHOB"/>
    <property type="match status" value="1"/>
</dbReference>
<evidence type="ECO:0000256" key="3">
    <source>
        <dbReference type="ARBA" id="ARBA00023012"/>
    </source>
</evidence>
<dbReference type="Pfam" id="PF00072">
    <property type="entry name" value="Response_reg"/>
    <property type="match status" value="1"/>
</dbReference>
<organism evidence="11 13">
    <name type="scientific">Colwellia hornerae</name>
    <dbReference type="NCBI Taxonomy" id="89402"/>
    <lineage>
        <taxon>Bacteria</taxon>
        <taxon>Pseudomonadati</taxon>
        <taxon>Pseudomonadota</taxon>
        <taxon>Gammaproteobacteria</taxon>
        <taxon>Alteromonadales</taxon>
        <taxon>Colwelliaceae</taxon>
        <taxon>Colwellia</taxon>
    </lineage>
</organism>
<dbReference type="SUPFAM" id="SSF52172">
    <property type="entry name" value="CheY-like"/>
    <property type="match status" value="1"/>
</dbReference>
<dbReference type="FunFam" id="1.10.10.10:FF:000018">
    <property type="entry name" value="DNA-binding response regulator ResD"/>
    <property type="match status" value="1"/>
</dbReference>
<dbReference type="GO" id="GO:0005829">
    <property type="term" value="C:cytosol"/>
    <property type="evidence" value="ECO:0007669"/>
    <property type="project" value="TreeGrafter"/>
</dbReference>
<dbReference type="OrthoDB" id="9802426at2"/>
<keyword evidence="4 7" id="KW-0238">DNA-binding</keyword>
<feature type="domain" description="Response regulatory" evidence="8">
    <location>
        <begin position="3"/>
        <end position="117"/>
    </location>
</feature>
<dbReference type="Proteomes" id="UP000321525">
    <property type="component" value="Unassembled WGS sequence"/>
</dbReference>
<dbReference type="GO" id="GO:0032993">
    <property type="term" value="C:protein-DNA complex"/>
    <property type="evidence" value="ECO:0007669"/>
    <property type="project" value="TreeGrafter"/>
</dbReference>
<dbReference type="InterPro" id="IPR001867">
    <property type="entry name" value="OmpR/PhoB-type_DNA-bd"/>
</dbReference>
<name>A0A5C6Q3C2_9GAMM</name>
<dbReference type="EMBL" id="VOLQ01000046">
    <property type="protein sequence ID" value="TWX63326.1"/>
    <property type="molecule type" value="Genomic_DNA"/>
</dbReference>
<evidence type="ECO:0000259" key="8">
    <source>
        <dbReference type="PROSITE" id="PS50110"/>
    </source>
</evidence>
<dbReference type="Proteomes" id="UP000321917">
    <property type="component" value="Unassembled WGS sequence"/>
</dbReference>
<evidence type="ECO:0000313" key="11">
    <source>
        <dbReference type="EMBL" id="TWX63326.1"/>
    </source>
</evidence>
<proteinExistence type="predicted"/>
<dbReference type="GO" id="GO:0000156">
    <property type="term" value="F:phosphorelay response regulator activity"/>
    <property type="evidence" value="ECO:0007669"/>
    <property type="project" value="TreeGrafter"/>
</dbReference>
<gene>
    <name evidence="10" type="ORF">ESZ26_08480</name>
    <name evidence="11" type="ORF">ESZ27_17090</name>
</gene>
<dbReference type="EMBL" id="VOLR01000010">
    <property type="protein sequence ID" value="TWX60139.1"/>
    <property type="molecule type" value="Genomic_DNA"/>
</dbReference>
<dbReference type="Pfam" id="PF00486">
    <property type="entry name" value="Trans_reg_C"/>
    <property type="match status" value="1"/>
</dbReference>